<sequence length="187" mass="21652">MKQYILLFIVSIVLFSCTSSTFDPDLPKPNGVYKYIGYSMEQVEHWELEVSGHTLKERTDSTISFDNGKDNIADEHNTMYLKNNVVDMVKVEFTGYNLEDSENLSLISTMVLQKLGFTNKIFKEEHPDGLVYMFRSTKDTSYTCIFGITIWGGTNTTFQLFFVKNTSVNAKLFDMYLEEKRRLIHDV</sequence>
<evidence type="ECO:0008006" key="2">
    <source>
        <dbReference type="Google" id="ProtNLM"/>
    </source>
</evidence>
<organism evidence="1">
    <name type="scientific">marine sediment metagenome</name>
    <dbReference type="NCBI Taxonomy" id="412755"/>
    <lineage>
        <taxon>unclassified sequences</taxon>
        <taxon>metagenomes</taxon>
        <taxon>ecological metagenomes</taxon>
    </lineage>
</organism>
<dbReference type="PROSITE" id="PS51257">
    <property type="entry name" value="PROKAR_LIPOPROTEIN"/>
    <property type="match status" value="1"/>
</dbReference>
<dbReference type="AlphaFoldDB" id="A0A0F9LI61"/>
<gene>
    <name evidence="1" type="ORF">LCGC14_1211740</name>
</gene>
<comment type="caution">
    <text evidence="1">The sequence shown here is derived from an EMBL/GenBank/DDBJ whole genome shotgun (WGS) entry which is preliminary data.</text>
</comment>
<accession>A0A0F9LI61</accession>
<protein>
    <recommendedName>
        <fullName evidence="2">Lipoprotein</fullName>
    </recommendedName>
</protein>
<reference evidence="1" key="1">
    <citation type="journal article" date="2015" name="Nature">
        <title>Complex archaea that bridge the gap between prokaryotes and eukaryotes.</title>
        <authorList>
            <person name="Spang A."/>
            <person name="Saw J.H."/>
            <person name="Jorgensen S.L."/>
            <person name="Zaremba-Niedzwiedzka K."/>
            <person name="Martijn J."/>
            <person name="Lind A.E."/>
            <person name="van Eijk R."/>
            <person name="Schleper C."/>
            <person name="Guy L."/>
            <person name="Ettema T.J."/>
        </authorList>
    </citation>
    <scope>NUCLEOTIDE SEQUENCE</scope>
</reference>
<name>A0A0F9LI61_9ZZZZ</name>
<dbReference type="EMBL" id="LAZR01006309">
    <property type="protein sequence ID" value="KKM93113.1"/>
    <property type="molecule type" value="Genomic_DNA"/>
</dbReference>
<proteinExistence type="predicted"/>
<evidence type="ECO:0000313" key="1">
    <source>
        <dbReference type="EMBL" id="KKM93113.1"/>
    </source>
</evidence>